<evidence type="ECO:0000313" key="3">
    <source>
        <dbReference type="Proteomes" id="UP000054321"/>
    </source>
</evidence>
<keyword evidence="1" id="KW-1133">Transmembrane helix</keyword>
<evidence type="ECO:0008006" key="4">
    <source>
        <dbReference type="Google" id="ProtNLM"/>
    </source>
</evidence>
<gene>
    <name evidence="2" type="ORF">OIDMADRAFT_17629</name>
</gene>
<proteinExistence type="predicted"/>
<evidence type="ECO:0000256" key="1">
    <source>
        <dbReference type="SAM" id="Phobius"/>
    </source>
</evidence>
<dbReference type="AlphaFoldDB" id="A0A0C3D0B1"/>
<keyword evidence="1" id="KW-0812">Transmembrane</keyword>
<feature type="transmembrane region" description="Helical" evidence="1">
    <location>
        <begin position="107"/>
        <end position="127"/>
    </location>
</feature>
<keyword evidence="1" id="KW-0472">Membrane</keyword>
<dbReference type="InterPro" id="IPR025363">
    <property type="entry name" value="DUF4267"/>
</dbReference>
<feature type="transmembrane region" description="Helical" evidence="1">
    <location>
        <begin position="49"/>
        <end position="69"/>
    </location>
</feature>
<dbReference type="EMBL" id="KN832872">
    <property type="protein sequence ID" value="KIN04669.1"/>
    <property type="molecule type" value="Genomic_DNA"/>
</dbReference>
<sequence length="128" mass="13871">MASFKPWRHIPPLLIATGQAIGGIMPFWDPAAAIRAFGLPEQIATAHPAQLSFMIYGSRATIIGVAMWISYLRGRLRTVDLLMALNFYGSATDAYTCWLEGEIGKAWFRGLLAIFLGGWGLLGVTAGA</sequence>
<evidence type="ECO:0000313" key="2">
    <source>
        <dbReference type="EMBL" id="KIN04669.1"/>
    </source>
</evidence>
<keyword evidence="3" id="KW-1185">Reference proteome</keyword>
<accession>A0A0C3D0B1</accession>
<name>A0A0C3D0B1_OIDMZ</name>
<dbReference type="InParanoid" id="A0A0C3D0B1"/>
<protein>
    <recommendedName>
        <fullName evidence="4">Major facilitator superfamily (MFS) profile domain-containing protein</fullName>
    </recommendedName>
</protein>
<dbReference type="Proteomes" id="UP000054321">
    <property type="component" value="Unassembled WGS sequence"/>
</dbReference>
<reference evidence="3" key="2">
    <citation type="submission" date="2015-01" db="EMBL/GenBank/DDBJ databases">
        <title>Evolutionary Origins and Diversification of the Mycorrhizal Mutualists.</title>
        <authorList>
            <consortium name="DOE Joint Genome Institute"/>
            <consortium name="Mycorrhizal Genomics Consortium"/>
            <person name="Kohler A."/>
            <person name="Kuo A."/>
            <person name="Nagy L.G."/>
            <person name="Floudas D."/>
            <person name="Copeland A."/>
            <person name="Barry K.W."/>
            <person name="Cichocki N."/>
            <person name="Veneault-Fourrey C."/>
            <person name="LaButti K."/>
            <person name="Lindquist E.A."/>
            <person name="Lipzen A."/>
            <person name="Lundell T."/>
            <person name="Morin E."/>
            <person name="Murat C."/>
            <person name="Riley R."/>
            <person name="Ohm R."/>
            <person name="Sun H."/>
            <person name="Tunlid A."/>
            <person name="Henrissat B."/>
            <person name="Grigoriev I.V."/>
            <person name="Hibbett D.S."/>
            <person name="Martin F."/>
        </authorList>
    </citation>
    <scope>NUCLEOTIDE SEQUENCE [LARGE SCALE GENOMIC DNA]</scope>
    <source>
        <strain evidence="3">Zn</strain>
    </source>
</reference>
<dbReference type="Pfam" id="PF14087">
    <property type="entry name" value="DUF4267"/>
    <property type="match status" value="1"/>
</dbReference>
<dbReference type="HOGENOM" id="CLU_125080_1_0_1"/>
<organism evidence="2 3">
    <name type="scientific">Oidiodendron maius (strain Zn)</name>
    <dbReference type="NCBI Taxonomy" id="913774"/>
    <lineage>
        <taxon>Eukaryota</taxon>
        <taxon>Fungi</taxon>
        <taxon>Dikarya</taxon>
        <taxon>Ascomycota</taxon>
        <taxon>Pezizomycotina</taxon>
        <taxon>Leotiomycetes</taxon>
        <taxon>Leotiomycetes incertae sedis</taxon>
        <taxon>Myxotrichaceae</taxon>
        <taxon>Oidiodendron</taxon>
    </lineage>
</organism>
<dbReference type="OrthoDB" id="2989864at2759"/>
<reference evidence="2 3" key="1">
    <citation type="submission" date="2014-04" db="EMBL/GenBank/DDBJ databases">
        <authorList>
            <consortium name="DOE Joint Genome Institute"/>
            <person name="Kuo A."/>
            <person name="Martino E."/>
            <person name="Perotto S."/>
            <person name="Kohler A."/>
            <person name="Nagy L.G."/>
            <person name="Floudas D."/>
            <person name="Copeland A."/>
            <person name="Barry K.W."/>
            <person name="Cichocki N."/>
            <person name="Veneault-Fourrey C."/>
            <person name="LaButti K."/>
            <person name="Lindquist E.A."/>
            <person name="Lipzen A."/>
            <person name="Lundell T."/>
            <person name="Morin E."/>
            <person name="Murat C."/>
            <person name="Sun H."/>
            <person name="Tunlid A."/>
            <person name="Henrissat B."/>
            <person name="Grigoriev I.V."/>
            <person name="Hibbett D.S."/>
            <person name="Martin F."/>
            <person name="Nordberg H.P."/>
            <person name="Cantor M.N."/>
            <person name="Hua S.X."/>
        </authorList>
    </citation>
    <scope>NUCLEOTIDE SEQUENCE [LARGE SCALE GENOMIC DNA]</scope>
    <source>
        <strain evidence="2 3">Zn</strain>
    </source>
</reference>